<keyword evidence="14" id="KW-0969">Cilium</keyword>
<dbReference type="SUPFAM" id="SSF50985">
    <property type="entry name" value="RCC1/BLIP-II"/>
    <property type="match status" value="1"/>
</dbReference>
<feature type="compositionally biased region" description="Polar residues" evidence="22">
    <location>
        <begin position="564"/>
        <end position="577"/>
    </location>
</feature>
<dbReference type="GO" id="GO:0005085">
    <property type="term" value="F:guanyl-nucleotide exchange factor activity"/>
    <property type="evidence" value="ECO:0007669"/>
    <property type="project" value="UniProtKB-KW"/>
</dbReference>
<feature type="repeat" description="RCC1" evidence="21">
    <location>
        <begin position="315"/>
        <end position="368"/>
    </location>
</feature>
<evidence type="ECO:0000256" key="21">
    <source>
        <dbReference type="PROSITE-ProRule" id="PRU00235"/>
    </source>
</evidence>
<dbReference type="GO" id="GO:0005813">
    <property type="term" value="C:centrosome"/>
    <property type="evidence" value="ECO:0007669"/>
    <property type="project" value="UniProtKB-SubCell"/>
</dbReference>
<dbReference type="GO" id="GO:0007601">
    <property type="term" value="P:visual perception"/>
    <property type="evidence" value="ECO:0007669"/>
    <property type="project" value="UniProtKB-KW"/>
</dbReference>
<dbReference type="Proteomes" id="UP001153269">
    <property type="component" value="Unassembled WGS sequence"/>
</dbReference>
<feature type="repeat" description="RCC1" evidence="21">
    <location>
        <begin position="107"/>
        <end position="159"/>
    </location>
</feature>
<keyword evidence="11" id="KW-0970">Cilium biogenesis/degradation</keyword>
<dbReference type="FunFam" id="2.130.10.30:FF:000013">
    <property type="entry name" value="Retinitis pigmentosa GTPase regulator isoform 1"/>
    <property type="match status" value="1"/>
</dbReference>
<evidence type="ECO:0000256" key="20">
    <source>
        <dbReference type="ARBA" id="ARBA00073293"/>
    </source>
</evidence>
<feature type="compositionally biased region" description="Acidic residues" evidence="22">
    <location>
        <begin position="884"/>
        <end position="950"/>
    </location>
</feature>
<organism evidence="23 24">
    <name type="scientific">Pleuronectes platessa</name>
    <name type="common">European plaice</name>
    <dbReference type="NCBI Taxonomy" id="8262"/>
    <lineage>
        <taxon>Eukaryota</taxon>
        <taxon>Metazoa</taxon>
        <taxon>Chordata</taxon>
        <taxon>Craniata</taxon>
        <taxon>Vertebrata</taxon>
        <taxon>Euteleostomi</taxon>
        <taxon>Actinopterygii</taxon>
        <taxon>Neopterygii</taxon>
        <taxon>Teleostei</taxon>
        <taxon>Neoteleostei</taxon>
        <taxon>Acanthomorphata</taxon>
        <taxon>Carangaria</taxon>
        <taxon>Pleuronectiformes</taxon>
        <taxon>Pleuronectoidei</taxon>
        <taxon>Pleuronectidae</taxon>
        <taxon>Pleuronectes</taxon>
    </lineage>
</organism>
<feature type="compositionally biased region" description="Basic and acidic residues" evidence="22">
    <location>
        <begin position="681"/>
        <end position="691"/>
    </location>
</feature>
<feature type="region of interest" description="Disordered" evidence="22">
    <location>
        <begin position="654"/>
        <end position="992"/>
    </location>
</feature>
<keyword evidence="13" id="KW-0333">Golgi apparatus</keyword>
<feature type="region of interest" description="Disordered" evidence="22">
    <location>
        <begin position="498"/>
        <end position="641"/>
    </location>
</feature>
<evidence type="ECO:0000256" key="4">
    <source>
        <dbReference type="ARBA" id="ARBA00004611"/>
    </source>
</evidence>
<accession>A0A9N7Y428</accession>
<dbReference type="InterPro" id="IPR009091">
    <property type="entry name" value="RCC1/BLIP-II"/>
</dbReference>
<evidence type="ECO:0000256" key="11">
    <source>
        <dbReference type="ARBA" id="ARBA00022794"/>
    </source>
</evidence>
<reference evidence="23" key="1">
    <citation type="submission" date="2020-03" db="EMBL/GenBank/DDBJ databases">
        <authorList>
            <person name="Weist P."/>
        </authorList>
    </citation>
    <scope>NUCLEOTIDE SEQUENCE</scope>
</reference>
<evidence type="ECO:0000256" key="13">
    <source>
        <dbReference type="ARBA" id="ARBA00023034"/>
    </source>
</evidence>
<keyword evidence="15" id="KW-0206">Cytoskeleton</keyword>
<dbReference type="PROSITE" id="PS00626">
    <property type="entry name" value="RCC1_2"/>
    <property type="match status" value="4"/>
</dbReference>
<evidence type="ECO:0000256" key="19">
    <source>
        <dbReference type="ARBA" id="ARBA00023305"/>
    </source>
</evidence>
<dbReference type="PRINTS" id="PR00633">
    <property type="entry name" value="RCCNDNSATION"/>
</dbReference>
<dbReference type="GO" id="GO:0005929">
    <property type="term" value="C:cilium"/>
    <property type="evidence" value="ECO:0007669"/>
    <property type="project" value="UniProtKB-ARBA"/>
</dbReference>
<feature type="compositionally biased region" description="Acidic residues" evidence="22">
    <location>
        <begin position="771"/>
        <end position="820"/>
    </location>
</feature>
<feature type="repeat" description="RCC1" evidence="21">
    <location>
        <begin position="55"/>
        <end position="106"/>
    </location>
</feature>
<evidence type="ECO:0000256" key="10">
    <source>
        <dbReference type="ARBA" id="ARBA00022737"/>
    </source>
</evidence>
<dbReference type="AlphaFoldDB" id="A0A9N7Y428"/>
<keyword evidence="6" id="KW-0963">Cytoplasm</keyword>
<evidence type="ECO:0000313" key="24">
    <source>
        <dbReference type="Proteomes" id="UP001153269"/>
    </source>
</evidence>
<feature type="repeat" description="RCC1" evidence="21">
    <location>
        <begin position="262"/>
        <end position="314"/>
    </location>
</feature>
<gene>
    <name evidence="23" type="ORF">PLEPLA_LOCUS5330</name>
</gene>
<dbReference type="Gene3D" id="2.130.10.30">
    <property type="entry name" value="Regulator of chromosome condensation 1/beta-lactamase-inhibitor protein II"/>
    <property type="match status" value="1"/>
</dbReference>
<feature type="repeat" description="RCC1" evidence="21">
    <location>
        <begin position="210"/>
        <end position="262"/>
    </location>
</feature>
<keyword evidence="24" id="KW-1185">Reference proteome</keyword>
<evidence type="ECO:0000256" key="14">
    <source>
        <dbReference type="ARBA" id="ARBA00023069"/>
    </source>
</evidence>
<proteinExistence type="predicted"/>
<feature type="repeat" description="RCC1" evidence="21">
    <location>
        <begin position="160"/>
        <end position="209"/>
    </location>
</feature>
<feature type="compositionally biased region" description="Basic and acidic residues" evidence="22">
    <location>
        <begin position="706"/>
        <end position="728"/>
    </location>
</feature>
<keyword evidence="10" id="KW-0677">Repeat</keyword>
<keyword evidence="17" id="KW-0449">Lipoprotein</keyword>
<feature type="compositionally biased region" description="Acidic residues" evidence="22">
    <location>
        <begin position="754"/>
        <end position="763"/>
    </location>
</feature>
<dbReference type="InterPro" id="IPR000408">
    <property type="entry name" value="Reg_chr_condens"/>
</dbReference>
<evidence type="ECO:0000256" key="2">
    <source>
        <dbReference type="ARBA" id="ARBA00004300"/>
    </source>
</evidence>
<feature type="compositionally biased region" description="Basic and acidic residues" evidence="22">
    <location>
        <begin position="616"/>
        <end position="626"/>
    </location>
</feature>
<evidence type="ECO:0000256" key="15">
    <source>
        <dbReference type="ARBA" id="ARBA00023212"/>
    </source>
</evidence>
<keyword evidence="7" id="KW-0597">Phosphoprotein</keyword>
<dbReference type="Pfam" id="PF00415">
    <property type="entry name" value="RCC1"/>
    <property type="match status" value="6"/>
</dbReference>
<keyword evidence="9" id="KW-0344">Guanine-nucleotide releasing factor</keyword>
<evidence type="ECO:0000256" key="3">
    <source>
        <dbReference type="ARBA" id="ARBA00004555"/>
    </source>
</evidence>
<evidence type="ECO:0000256" key="22">
    <source>
        <dbReference type="SAM" id="MobiDB-lite"/>
    </source>
</evidence>
<feature type="compositionally biased region" description="Acidic residues" evidence="22">
    <location>
        <begin position="828"/>
        <end position="838"/>
    </location>
</feature>
<evidence type="ECO:0000256" key="5">
    <source>
        <dbReference type="ARBA" id="ARBA00022481"/>
    </source>
</evidence>
<dbReference type="InterPro" id="IPR051625">
    <property type="entry name" value="Signaling_Regulatory_Domain"/>
</dbReference>
<evidence type="ECO:0000256" key="7">
    <source>
        <dbReference type="ARBA" id="ARBA00022553"/>
    </source>
</evidence>
<evidence type="ECO:0000256" key="9">
    <source>
        <dbReference type="ARBA" id="ARBA00022658"/>
    </source>
</evidence>
<evidence type="ECO:0000313" key="23">
    <source>
        <dbReference type="EMBL" id="CAB1417525.1"/>
    </source>
</evidence>
<keyword evidence="12" id="KW-0282">Flagellum</keyword>
<comment type="caution">
    <text evidence="23">The sequence shown here is derived from an EMBL/GenBank/DDBJ whole genome shotgun (WGS) entry which is preliminary data.</text>
</comment>
<keyword evidence="18" id="KW-0636">Prenylation</keyword>
<dbReference type="GO" id="GO:0030030">
    <property type="term" value="P:cell projection organization"/>
    <property type="evidence" value="ECO:0007669"/>
    <property type="project" value="UniProtKB-KW"/>
</dbReference>
<dbReference type="GO" id="GO:0005794">
    <property type="term" value="C:Golgi apparatus"/>
    <property type="evidence" value="ECO:0007669"/>
    <property type="project" value="UniProtKB-SubCell"/>
</dbReference>
<keyword evidence="16" id="KW-0966">Cell projection</keyword>
<evidence type="ECO:0000256" key="6">
    <source>
        <dbReference type="ARBA" id="ARBA00022490"/>
    </source>
</evidence>
<keyword evidence="8" id="KW-0716">Sensory transduction</keyword>
<name>A0A9N7Y428_PLEPL</name>
<dbReference type="PANTHER" id="PTHR22872:SF9">
    <property type="entry name" value="X-LINKED RETINITIS PIGMENTOSA GTPASE REGULATOR"/>
    <property type="match status" value="1"/>
</dbReference>
<keyword evidence="5" id="KW-0488">Methylation</keyword>
<feature type="region of interest" description="Disordered" evidence="22">
    <location>
        <begin position="447"/>
        <end position="483"/>
    </location>
</feature>
<feature type="repeat" description="RCC1" evidence="21">
    <location>
        <begin position="13"/>
        <end position="54"/>
    </location>
</feature>
<evidence type="ECO:0000256" key="8">
    <source>
        <dbReference type="ARBA" id="ARBA00022606"/>
    </source>
</evidence>
<evidence type="ECO:0000256" key="12">
    <source>
        <dbReference type="ARBA" id="ARBA00022846"/>
    </source>
</evidence>
<dbReference type="PANTHER" id="PTHR22872">
    <property type="entry name" value="BTK-BINDING PROTEIN-RELATED"/>
    <property type="match status" value="1"/>
</dbReference>
<feature type="compositionally biased region" description="Low complexity" evidence="22">
    <location>
        <begin position="657"/>
        <end position="670"/>
    </location>
</feature>
<protein>
    <recommendedName>
        <fullName evidence="20">X-linked retinitis pigmentosa GTPase regulator</fullName>
    </recommendedName>
</protein>
<evidence type="ECO:0000256" key="1">
    <source>
        <dbReference type="ARBA" id="ARBA00004120"/>
    </source>
</evidence>
<dbReference type="PROSITE" id="PS50012">
    <property type="entry name" value="RCC1_3"/>
    <property type="match status" value="7"/>
</dbReference>
<keyword evidence="19" id="KW-0844">Vision</keyword>
<comment type="subcellular location">
    <subcellularLocation>
        <location evidence="1">Cytoplasm</location>
        <location evidence="1">Cytoskeleton</location>
        <location evidence="1">Cilium basal body</location>
    </subcellularLocation>
    <subcellularLocation>
        <location evidence="4">Cytoplasm</location>
        <location evidence="4">Cytoskeleton</location>
        <location evidence="4">Flagellum axoneme</location>
    </subcellularLocation>
    <subcellularLocation>
        <location evidence="2">Cytoplasm</location>
        <location evidence="2">Cytoskeleton</location>
        <location evidence="2">Microtubule organizing center</location>
        <location evidence="2">Centrosome</location>
    </subcellularLocation>
    <subcellularLocation>
        <location evidence="3">Golgi apparatus</location>
    </subcellularLocation>
</comment>
<evidence type="ECO:0000256" key="16">
    <source>
        <dbReference type="ARBA" id="ARBA00023273"/>
    </source>
</evidence>
<feature type="compositionally biased region" description="Low complexity" evidence="22">
    <location>
        <begin position="533"/>
        <end position="552"/>
    </location>
</feature>
<evidence type="ECO:0000256" key="17">
    <source>
        <dbReference type="ARBA" id="ARBA00023288"/>
    </source>
</evidence>
<evidence type="ECO:0000256" key="18">
    <source>
        <dbReference type="ARBA" id="ARBA00023289"/>
    </source>
</evidence>
<feature type="compositionally biased region" description="Basic residues" evidence="22">
    <location>
        <begin position="953"/>
        <end position="992"/>
    </location>
</feature>
<feature type="compositionally biased region" description="Acidic residues" evidence="22">
    <location>
        <begin position="849"/>
        <end position="876"/>
    </location>
</feature>
<sequence length="992" mass="109076">MAGEAEDEIPESGAVFTFGKSKFADNVPSKFWLKNDVPLKIACGDEHTALITENGKLFMFGSNNWGQLGLGSKLTVNKPTCVKALKSEKVQHVACGRNHTLICTAQGKVYTSGGNSEGQLGLGDCEERTAFQRVHFLDSHGPMKMLAAGSNTSAALTESGKLFMWGDNAEGQIGLGKESHATSPQEVSVGEPISWVSCGYYHSALVTVDGDLYTFGERDSGKLGLGTGQLPRHRVPQVVKSIKEPVTQVACGGGHTVALTEEDVYTFGLGQFGQLGHGTFTFECRMPRMVEHFRKGRVHQVACGENHTALVTDGGLLYTFGDGRHGKLGLGDENFTNQFKPTLCPRFLKYNVQAAVCGGCHMVVLAQPRDQTCSDVTLEEDDVTEVYLERPYVELLGDTGRLLHPAEEPLCSGSPEGEGEISRTVCHTIPPRLPPPELTHRKVLNGAHRHGSTGSNLQGQTEGDTDSLVESLTDTDSVKGLGETTDFLNMTHVMKMDPSDKTLTLSPVQKRKGKHGKTTAGQKENLTKKRNLSKQSSFSSTPPSRRSETVSPCQALPSELLRSRSASQRQKTANPNKENVMGELERKPSKNKPLNVGDIGKAASKQRPRSAQGESKMIEVGRKQVPESKQSPVPKETAPGVGSLAKAGAVLAHEVASRSQFSSLSSSESSHGVLKVSARKSRSDQSADLSHKSAVSVNIIPVSESPEERTSQDEKGTSQDESKEENHEQTNSATVKQEEEGDEDEKGQRTSADISEEEEEESQSIEKVTAVEEDEEGSDTLQPEDESETSRDEAEDESAAEEEEEEEEAGGSESEDETEEKDSKGGDVEDEEEDEEASSQETESRGGESENEEEEGEAEEEGDLESEVEEEEEDESESLKSSEDREESEVESASEGESEDEGEEEEDEGEKESSAEEEEEESSEEEESENEAESDKDNDEEEDGDSEEEERVLRKRRRRRQKRVRRMRRRKKRRRKKRKRKKRVRRKGRKRE</sequence>
<feature type="compositionally biased region" description="Polar residues" evidence="22">
    <location>
        <begin position="452"/>
        <end position="475"/>
    </location>
</feature>
<dbReference type="EMBL" id="CADEAL010000269">
    <property type="protein sequence ID" value="CAB1417525.1"/>
    <property type="molecule type" value="Genomic_DNA"/>
</dbReference>